<dbReference type="PROSITE" id="PS50887">
    <property type="entry name" value="GGDEF"/>
    <property type="match status" value="1"/>
</dbReference>
<feature type="domain" description="HD" evidence="3">
    <location>
        <begin position="242"/>
        <end position="364"/>
    </location>
</feature>
<dbReference type="Pfam" id="PF13492">
    <property type="entry name" value="GAF_3"/>
    <property type="match status" value="1"/>
</dbReference>
<dbReference type="InterPro" id="IPR029016">
    <property type="entry name" value="GAF-like_dom_sf"/>
</dbReference>
<dbReference type="Proteomes" id="UP000319353">
    <property type="component" value="Unassembled WGS sequence"/>
</dbReference>
<dbReference type="InterPro" id="IPR003607">
    <property type="entry name" value="HD/PDEase_dom"/>
</dbReference>
<organism evidence="5 6">
    <name type="scientific">Candidatus Segetimicrobium genomatis</name>
    <dbReference type="NCBI Taxonomy" id="2569760"/>
    <lineage>
        <taxon>Bacteria</taxon>
        <taxon>Bacillati</taxon>
        <taxon>Candidatus Sysuimicrobiota</taxon>
        <taxon>Candidatus Sysuimicrobiia</taxon>
        <taxon>Candidatus Sysuimicrobiales</taxon>
        <taxon>Candidatus Segetimicrobiaceae</taxon>
        <taxon>Candidatus Segetimicrobium</taxon>
    </lineage>
</organism>
<dbReference type="Gene3D" id="3.30.70.270">
    <property type="match status" value="1"/>
</dbReference>
<dbReference type="AlphaFoldDB" id="A0A537KYD2"/>
<accession>A0A537KYD2</accession>
<dbReference type="SMART" id="SM00267">
    <property type="entry name" value="GGDEF"/>
    <property type="match status" value="1"/>
</dbReference>
<dbReference type="NCBIfam" id="TIGR00277">
    <property type="entry name" value="HDIG"/>
    <property type="match status" value="1"/>
</dbReference>
<dbReference type="PROSITE" id="PS51832">
    <property type="entry name" value="HD_GYP"/>
    <property type="match status" value="1"/>
</dbReference>
<evidence type="ECO:0000259" key="4">
    <source>
        <dbReference type="PROSITE" id="PS51832"/>
    </source>
</evidence>
<dbReference type="Gene3D" id="1.10.3210.10">
    <property type="entry name" value="Hypothetical protein af1432"/>
    <property type="match status" value="1"/>
</dbReference>
<dbReference type="InterPro" id="IPR043128">
    <property type="entry name" value="Rev_trsase/Diguanyl_cyclase"/>
</dbReference>
<dbReference type="SUPFAM" id="SSF55781">
    <property type="entry name" value="GAF domain-like"/>
    <property type="match status" value="2"/>
</dbReference>
<keyword evidence="1" id="KW-0472">Membrane</keyword>
<keyword evidence="1" id="KW-0812">Transmembrane</keyword>
<evidence type="ECO:0000259" key="3">
    <source>
        <dbReference type="PROSITE" id="PS51831"/>
    </source>
</evidence>
<dbReference type="CDD" id="cd01949">
    <property type="entry name" value="GGDEF"/>
    <property type="match status" value="1"/>
</dbReference>
<dbReference type="PANTHER" id="PTHR43155:SF2">
    <property type="entry name" value="CYCLIC DI-GMP PHOSPHODIESTERASE PA4108"/>
    <property type="match status" value="1"/>
</dbReference>
<dbReference type="InterPro" id="IPR006675">
    <property type="entry name" value="HDIG_dom"/>
</dbReference>
<dbReference type="Gene3D" id="3.30.450.40">
    <property type="match status" value="2"/>
</dbReference>
<proteinExistence type="predicted"/>
<dbReference type="PANTHER" id="PTHR43155">
    <property type="entry name" value="CYCLIC DI-GMP PHOSPHODIESTERASE PA4108-RELATED"/>
    <property type="match status" value="1"/>
</dbReference>
<name>A0A537KYD2_9BACT</name>
<feature type="domain" description="GGDEF" evidence="2">
    <location>
        <begin position="611"/>
        <end position="738"/>
    </location>
</feature>
<dbReference type="InterPro" id="IPR003018">
    <property type="entry name" value="GAF"/>
</dbReference>
<feature type="transmembrane region" description="Helical" evidence="1">
    <location>
        <begin position="37"/>
        <end position="55"/>
    </location>
</feature>
<evidence type="ECO:0000313" key="6">
    <source>
        <dbReference type="Proteomes" id="UP000319353"/>
    </source>
</evidence>
<dbReference type="SUPFAM" id="SSF109604">
    <property type="entry name" value="HD-domain/PDEase-like"/>
    <property type="match status" value="1"/>
</dbReference>
<comment type="caution">
    <text evidence="5">The sequence shown here is derived from an EMBL/GenBank/DDBJ whole genome shotgun (WGS) entry which is preliminary data.</text>
</comment>
<protein>
    <submittedName>
        <fullName evidence="5">Diguanylate cyclase</fullName>
    </submittedName>
</protein>
<dbReference type="EMBL" id="VBAL01000111">
    <property type="protein sequence ID" value="TMJ00729.1"/>
    <property type="molecule type" value="Genomic_DNA"/>
</dbReference>
<feature type="domain" description="HD-GYP" evidence="4">
    <location>
        <begin position="220"/>
        <end position="415"/>
    </location>
</feature>
<sequence length="738" mass="78439">MVDTAGEQAGAGLQIVAGLLALGMVAGLAARLIPAIIAVPAVAGAALLLAARAIMRSRAAAASSTEAHSIRKAVAASGTLLRTLDETRVLRAAAEAGARLSAHAGGSLVYLIGDGGSAALKSTWGLDGPMQEQAELPPLDADVAEAASTRKTFIISLHGAGGAYRSACMLPLQGKSALLGVLVLLSQKTPSAFRPEIPMLEYFAAQTALAIDNARLYGQVQDMFISSITALAAAVDAKDAYTHGHSEDIADLATMIARELQLSLQEIEKVRLAGLLHDVGKIGVPDAILRKPGKLDPAERAVMMTHVTLGASIIDKPGPLRDLVAIVRHHHEHFDGHGYPDGLRGSEIPIGSAILAVADAFDEMTSHRAYHTARPVAAALVELEHHAGTQFHPQVVDALARIVARERETGSNWIRALETRIINPPTIPASGDRPPAESGDAALVWQLSQQLRDADDLPQLLTSLTATTAKLLPCARCAVLLLDERGATLSVEAATSEDPAPGTVFPRSRSPLWQAVEQHAAQRTGEHSEVYMPLMSGGQPVGVLQAGEVDRDAERLLAVIAETAAPVVQAALLRDRAERSAAADELTGLLNRRALVARLYQEAARHKRYGTRFTLVLADIIGLAPFNAQHGYDAGDDLVRRTAELLAANIRQVDFPARLQGGTLALFMPELDRTEAERAVRRLQAMVNEREVTILGRFMRAQPLRWAIAGCPQDGTDADALLAVAERRLRAEPEPSPH</sequence>
<dbReference type="PROSITE" id="PS51831">
    <property type="entry name" value="HD"/>
    <property type="match status" value="1"/>
</dbReference>
<dbReference type="SUPFAM" id="SSF55073">
    <property type="entry name" value="Nucleotide cyclase"/>
    <property type="match status" value="1"/>
</dbReference>
<gene>
    <name evidence="5" type="ORF">E6H01_08480</name>
</gene>
<dbReference type="SMART" id="SM00471">
    <property type="entry name" value="HDc"/>
    <property type="match status" value="1"/>
</dbReference>
<evidence type="ECO:0000259" key="2">
    <source>
        <dbReference type="PROSITE" id="PS50887"/>
    </source>
</evidence>
<dbReference type="InterPro" id="IPR000160">
    <property type="entry name" value="GGDEF_dom"/>
</dbReference>
<evidence type="ECO:0000256" key="1">
    <source>
        <dbReference type="SAM" id="Phobius"/>
    </source>
</evidence>
<evidence type="ECO:0000313" key="5">
    <source>
        <dbReference type="EMBL" id="TMJ00729.1"/>
    </source>
</evidence>
<dbReference type="NCBIfam" id="TIGR00254">
    <property type="entry name" value="GGDEF"/>
    <property type="match status" value="1"/>
</dbReference>
<dbReference type="Pfam" id="PF13487">
    <property type="entry name" value="HD_5"/>
    <property type="match status" value="1"/>
</dbReference>
<dbReference type="InterPro" id="IPR029787">
    <property type="entry name" value="Nucleotide_cyclase"/>
</dbReference>
<dbReference type="SMART" id="SM00065">
    <property type="entry name" value="GAF"/>
    <property type="match status" value="2"/>
</dbReference>
<reference evidence="5 6" key="1">
    <citation type="journal article" date="2019" name="Nat. Microbiol.">
        <title>Mediterranean grassland soil C-N compound turnover is dependent on rainfall and depth, and is mediated by genomically divergent microorganisms.</title>
        <authorList>
            <person name="Diamond S."/>
            <person name="Andeer P.F."/>
            <person name="Li Z."/>
            <person name="Crits-Christoph A."/>
            <person name="Burstein D."/>
            <person name="Anantharaman K."/>
            <person name="Lane K.R."/>
            <person name="Thomas B.C."/>
            <person name="Pan C."/>
            <person name="Northen T.R."/>
            <person name="Banfield J.F."/>
        </authorList>
    </citation>
    <scope>NUCLEOTIDE SEQUENCE [LARGE SCALE GENOMIC DNA]</scope>
    <source>
        <strain evidence="5">NP_4</strain>
    </source>
</reference>
<dbReference type="InterPro" id="IPR006674">
    <property type="entry name" value="HD_domain"/>
</dbReference>
<dbReference type="CDD" id="cd00077">
    <property type="entry name" value="HDc"/>
    <property type="match status" value="1"/>
</dbReference>
<dbReference type="InterPro" id="IPR037522">
    <property type="entry name" value="HD_GYP_dom"/>
</dbReference>
<dbReference type="Pfam" id="PF00990">
    <property type="entry name" value="GGDEF"/>
    <property type="match status" value="1"/>
</dbReference>
<keyword evidence="1" id="KW-1133">Transmembrane helix</keyword>
<feature type="transmembrane region" description="Helical" evidence="1">
    <location>
        <begin position="12"/>
        <end position="30"/>
    </location>
</feature>